<reference evidence="1 2" key="1">
    <citation type="submission" date="2023-03" db="EMBL/GenBank/DDBJ databases">
        <title>Bacillus Genome Sequencing.</title>
        <authorList>
            <person name="Dunlap C."/>
        </authorList>
    </citation>
    <scope>NUCLEOTIDE SEQUENCE [LARGE SCALE GENOMIC DNA]</scope>
    <source>
        <strain evidence="1 2">B-41290</strain>
    </source>
</reference>
<dbReference type="Proteomes" id="UP001307168">
    <property type="component" value="Unassembled WGS sequence"/>
</dbReference>
<organism evidence="1 2">
    <name type="scientific">Peribacillus castrilensis</name>
    <dbReference type="NCBI Taxonomy" id="2897690"/>
    <lineage>
        <taxon>Bacteria</taxon>
        <taxon>Bacillati</taxon>
        <taxon>Bacillota</taxon>
        <taxon>Bacilli</taxon>
        <taxon>Bacillales</taxon>
        <taxon>Bacillaceae</taxon>
        <taxon>Peribacillus</taxon>
    </lineage>
</organism>
<dbReference type="RefSeq" id="WP_367407299.1">
    <property type="nucleotide sequence ID" value="NZ_JARNBH010000016.1"/>
</dbReference>
<dbReference type="EMBL" id="JARNBH010000016">
    <property type="protein sequence ID" value="MEC0274848.1"/>
    <property type="molecule type" value="Genomic_DNA"/>
</dbReference>
<proteinExistence type="predicted"/>
<gene>
    <name evidence="1" type="ORF">P4706_17480</name>
</gene>
<accession>A0AAW9N8V8</accession>
<protein>
    <submittedName>
        <fullName evidence="1">Uncharacterized protein</fullName>
    </submittedName>
</protein>
<name>A0AAW9N8V8_9BACI</name>
<evidence type="ECO:0000313" key="2">
    <source>
        <dbReference type="Proteomes" id="UP001307168"/>
    </source>
</evidence>
<comment type="caution">
    <text evidence="1">The sequence shown here is derived from an EMBL/GenBank/DDBJ whole genome shotgun (WGS) entry which is preliminary data.</text>
</comment>
<keyword evidence="2" id="KW-1185">Reference proteome</keyword>
<sequence>MSKYSKRGAAEWLEDLDIEKRVNVVLTGGLITYKIYKKPT</sequence>
<dbReference type="AlphaFoldDB" id="A0AAW9N8V8"/>
<evidence type="ECO:0000313" key="1">
    <source>
        <dbReference type="EMBL" id="MEC0274848.1"/>
    </source>
</evidence>